<dbReference type="EMBL" id="QPJI01000023">
    <property type="protein sequence ID" value="RCW62632.1"/>
    <property type="molecule type" value="Genomic_DNA"/>
</dbReference>
<name>A0A368X3M9_MARNT</name>
<gene>
    <name evidence="1" type="ORF">DET61_12334</name>
</gene>
<protein>
    <submittedName>
        <fullName evidence="1">Uncharacterized protein DUF1834</fullName>
    </submittedName>
</protein>
<proteinExistence type="predicted"/>
<dbReference type="AlphaFoldDB" id="A0A368X3M9"/>
<dbReference type="Pfam" id="PF08873">
    <property type="entry name" value="Phage_Mu_Gp37"/>
    <property type="match status" value="1"/>
</dbReference>
<dbReference type="RefSeq" id="WP_114435514.1">
    <property type="nucleotide sequence ID" value="NZ_QPJI01000023.1"/>
</dbReference>
<accession>A0A368X3M9</accession>
<reference evidence="1 2" key="1">
    <citation type="submission" date="2018-07" db="EMBL/GenBank/DDBJ databases">
        <title>Freshwater and sediment microbial communities from various areas in North America, analyzing microbe dynamics in response to fracking.</title>
        <authorList>
            <person name="Lamendella R."/>
        </authorList>
    </citation>
    <scope>NUCLEOTIDE SEQUENCE [LARGE SCALE GENOMIC DNA]</scope>
    <source>
        <strain evidence="1 2">105B</strain>
    </source>
</reference>
<comment type="caution">
    <text evidence="1">The sequence shown here is derived from an EMBL/GenBank/DDBJ whole genome shotgun (WGS) entry which is preliminary data.</text>
</comment>
<dbReference type="Proteomes" id="UP000253647">
    <property type="component" value="Unassembled WGS sequence"/>
</dbReference>
<evidence type="ECO:0000313" key="1">
    <source>
        <dbReference type="EMBL" id="RCW62632.1"/>
    </source>
</evidence>
<dbReference type="InterPro" id="IPR014972">
    <property type="entry name" value="Phage_Mu_Gp37"/>
</dbReference>
<sequence>MSGDIKLTRDAIVNAIKTALPALYTVEAHGGRFDLNELKRWSKQAPAVLVAAVSVPAIADGPTNNAEVRWVAYLVTRDTPQATRDVAALDFSEALLRLVRKNTWQLDNTQNPQRVAAENLYSGQIDRHGMALWAVSWQQAVSLRASDIAELADFTLYTATHEVGDGPVAEDRVELPQE</sequence>
<evidence type="ECO:0000313" key="2">
    <source>
        <dbReference type="Proteomes" id="UP000253647"/>
    </source>
</evidence>
<organism evidence="1 2">
    <name type="scientific">Marinobacter nauticus</name>
    <name type="common">Marinobacter hydrocarbonoclasticus</name>
    <name type="synonym">Marinobacter aquaeolei</name>
    <dbReference type="NCBI Taxonomy" id="2743"/>
    <lineage>
        <taxon>Bacteria</taxon>
        <taxon>Pseudomonadati</taxon>
        <taxon>Pseudomonadota</taxon>
        <taxon>Gammaproteobacteria</taxon>
        <taxon>Pseudomonadales</taxon>
        <taxon>Marinobacteraceae</taxon>
        <taxon>Marinobacter</taxon>
    </lineage>
</organism>